<reference evidence="1" key="1">
    <citation type="submission" date="2014-09" db="EMBL/GenBank/DDBJ databases">
        <authorList>
            <person name="Magalhaes I.L.F."/>
            <person name="Oliveira U."/>
            <person name="Santos F.R."/>
            <person name="Vidigal T.H.D.A."/>
            <person name="Brescovit A.D."/>
            <person name="Santos A.J."/>
        </authorList>
    </citation>
    <scope>NUCLEOTIDE SEQUENCE</scope>
    <source>
        <tissue evidence="1">Shoot tissue taken approximately 20 cm above the soil surface</tissue>
    </source>
</reference>
<proteinExistence type="predicted"/>
<evidence type="ECO:0000313" key="1">
    <source>
        <dbReference type="EMBL" id="JAD37968.1"/>
    </source>
</evidence>
<reference evidence="1" key="2">
    <citation type="journal article" date="2015" name="Data Brief">
        <title>Shoot transcriptome of the giant reed, Arundo donax.</title>
        <authorList>
            <person name="Barrero R.A."/>
            <person name="Guerrero F.D."/>
            <person name="Moolhuijzen P."/>
            <person name="Goolsby J.A."/>
            <person name="Tidwell J."/>
            <person name="Bellgard S.E."/>
            <person name="Bellgard M.I."/>
        </authorList>
    </citation>
    <scope>NUCLEOTIDE SEQUENCE</scope>
    <source>
        <tissue evidence="1">Shoot tissue taken approximately 20 cm above the soil surface</tissue>
    </source>
</reference>
<sequence length="30" mass="3197">MGLGVDSFGSQDDDVHRGAIQRSIAHLKDA</sequence>
<protein>
    <submittedName>
        <fullName evidence="1">Uncharacterized protein</fullName>
    </submittedName>
</protein>
<dbReference type="EMBL" id="GBRH01259927">
    <property type="protein sequence ID" value="JAD37968.1"/>
    <property type="molecule type" value="Transcribed_RNA"/>
</dbReference>
<name>A0A0A8ZJT5_ARUDO</name>
<organism evidence="1">
    <name type="scientific">Arundo donax</name>
    <name type="common">Giant reed</name>
    <name type="synonym">Donax arundinaceus</name>
    <dbReference type="NCBI Taxonomy" id="35708"/>
    <lineage>
        <taxon>Eukaryota</taxon>
        <taxon>Viridiplantae</taxon>
        <taxon>Streptophyta</taxon>
        <taxon>Embryophyta</taxon>
        <taxon>Tracheophyta</taxon>
        <taxon>Spermatophyta</taxon>
        <taxon>Magnoliopsida</taxon>
        <taxon>Liliopsida</taxon>
        <taxon>Poales</taxon>
        <taxon>Poaceae</taxon>
        <taxon>PACMAD clade</taxon>
        <taxon>Arundinoideae</taxon>
        <taxon>Arundineae</taxon>
        <taxon>Arundo</taxon>
    </lineage>
</organism>
<dbReference type="AlphaFoldDB" id="A0A0A8ZJT5"/>
<accession>A0A0A8ZJT5</accession>